<feature type="signal peptide" evidence="1">
    <location>
        <begin position="1"/>
        <end position="17"/>
    </location>
</feature>
<evidence type="ECO:0000256" key="1">
    <source>
        <dbReference type="SAM" id="SignalP"/>
    </source>
</evidence>
<feature type="chain" id="PRO_5047205670" description="Secreted protein" evidence="1">
    <location>
        <begin position="18"/>
        <end position="79"/>
    </location>
</feature>
<evidence type="ECO:0008006" key="4">
    <source>
        <dbReference type="Google" id="ProtNLM"/>
    </source>
</evidence>
<keyword evidence="3" id="KW-1185">Reference proteome</keyword>
<feature type="non-terminal residue" evidence="2">
    <location>
        <position position="79"/>
    </location>
</feature>
<protein>
    <recommendedName>
        <fullName evidence="4">Secreted protein</fullName>
    </recommendedName>
</protein>
<keyword evidence="1" id="KW-0732">Signal</keyword>
<dbReference type="Proteomes" id="UP000774617">
    <property type="component" value="Unassembled WGS sequence"/>
</dbReference>
<accession>A0ABQ8G4D9</accession>
<gene>
    <name evidence="2" type="ORF">B0J12DRAFT_670556</name>
</gene>
<evidence type="ECO:0000313" key="3">
    <source>
        <dbReference type="Proteomes" id="UP000774617"/>
    </source>
</evidence>
<reference evidence="2 3" key="1">
    <citation type="journal article" date="2021" name="Nat. Commun.">
        <title>Genetic determinants of endophytism in the Arabidopsis root mycobiome.</title>
        <authorList>
            <person name="Mesny F."/>
            <person name="Miyauchi S."/>
            <person name="Thiergart T."/>
            <person name="Pickel B."/>
            <person name="Atanasova L."/>
            <person name="Karlsson M."/>
            <person name="Huettel B."/>
            <person name="Barry K.W."/>
            <person name="Haridas S."/>
            <person name="Chen C."/>
            <person name="Bauer D."/>
            <person name="Andreopoulos W."/>
            <person name="Pangilinan J."/>
            <person name="LaButti K."/>
            <person name="Riley R."/>
            <person name="Lipzen A."/>
            <person name="Clum A."/>
            <person name="Drula E."/>
            <person name="Henrissat B."/>
            <person name="Kohler A."/>
            <person name="Grigoriev I.V."/>
            <person name="Martin F.M."/>
            <person name="Hacquard S."/>
        </authorList>
    </citation>
    <scope>NUCLEOTIDE SEQUENCE [LARGE SCALE GENOMIC DNA]</scope>
    <source>
        <strain evidence="2 3">MPI-SDFR-AT-0080</strain>
    </source>
</reference>
<dbReference type="EMBL" id="JAGTJR010000020">
    <property type="protein sequence ID" value="KAH7044498.1"/>
    <property type="molecule type" value="Genomic_DNA"/>
</dbReference>
<evidence type="ECO:0000313" key="2">
    <source>
        <dbReference type="EMBL" id="KAH7044498.1"/>
    </source>
</evidence>
<proteinExistence type="predicted"/>
<comment type="caution">
    <text evidence="2">The sequence shown here is derived from an EMBL/GenBank/DDBJ whole genome shotgun (WGS) entry which is preliminary data.</text>
</comment>
<sequence>MALSFAASAILSSSSSAQIATPKPRVYTPSHSTLATTTALLHTCCPLWCSRSVASSASSRWAGGAAARRDECSRRLPRL</sequence>
<name>A0ABQ8G4D9_9PEZI</name>
<organism evidence="2 3">
    <name type="scientific">Macrophomina phaseolina</name>
    <dbReference type="NCBI Taxonomy" id="35725"/>
    <lineage>
        <taxon>Eukaryota</taxon>
        <taxon>Fungi</taxon>
        <taxon>Dikarya</taxon>
        <taxon>Ascomycota</taxon>
        <taxon>Pezizomycotina</taxon>
        <taxon>Dothideomycetes</taxon>
        <taxon>Dothideomycetes incertae sedis</taxon>
        <taxon>Botryosphaeriales</taxon>
        <taxon>Botryosphaeriaceae</taxon>
        <taxon>Macrophomina</taxon>
    </lineage>
</organism>